<dbReference type="AlphaFoldDB" id="A0A1I7X1W9"/>
<reference evidence="3" key="1">
    <citation type="submission" date="2016-11" db="UniProtKB">
        <authorList>
            <consortium name="WormBaseParasite"/>
        </authorList>
    </citation>
    <scope>IDENTIFICATION</scope>
</reference>
<dbReference type="Proteomes" id="UP000095283">
    <property type="component" value="Unplaced"/>
</dbReference>
<proteinExistence type="predicted"/>
<dbReference type="WBParaSite" id="Hba_11565">
    <property type="protein sequence ID" value="Hba_11565"/>
    <property type="gene ID" value="Hba_11565"/>
</dbReference>
<keyword evidence="2" id="KW-1185">Reference proteome</keyword>
<name>A0A1I7X1W9_HETBA</name>
<organism evidence="2 3">
    <name type="scientific">Heterorhabditis bacteriophora</name>
    <name type="common">Entomopathogenic nematode worm</name>
    <dbReference type="NCBI Taxonomy" id="37862"/>
    <lineage>
        <taxon>Eukaryota</taxon>
        <taxon>Metazoa</taxon>
        <taxon>Ecdysozoa</taxon>
        <taxon>Nematoda</taxon>
        <taxon>Chromadorea</taxon>
        <taxon>Rhabditida</taxon>
        <taxon>Rhabditina</taxon>
        <taxon>Rhabditomorpha</taxon>
        <taxon>Strongyloidea</taxon>
        <taxon>Heterorhabditidae</taxon>
        <taxon>Heterorhabditis</taxon>
    </lineage>
</organism>
<evidence type="ECO:0000313" key="3">
    <source>
        <dbReference type="WBParaSite" id="Hba_11565"/>
    </source>
</evidence>
<sequence>MKKTRVAGQKQHPTTPRTRPKPSNMKALEAQISVQRCPNLVDSMPRRCAASALSLYLPLYIEVRSHLLHRSLPILKNPLLDHFSNARGIHGPESSTPKNILYYIKFLISFQSPVNSHSRYTAYLSQYFSLLAHASGLWYCVELWALNNSSEKREFNENLNIVQRGCKKHAFINIAKCYVIYAYLSTLSICTRSYGTLCRYFAVQFEIKLAKCYTK</sequence>
<feature type="region of interest" description="Disordered" evidence="1">
    <location>
        <begin position="1"/>
        <end position="24"/>
    </location>
</feature>
<evidence type="ECO:0000256" key="1">
    <source>
        <dbReference type="SAM" id="MobiDB-lite"/>
    </source>
</evidence>
<protein>
    <submittedName>
        <fullName evidence="3">Ovule protein</fullName>
    </submittedName>
</protein>
<evidence type="ECO:0000313" key="2">
    <source>
        <dbReference type="Proteomes" id="UP000095283"/>
    </source>
</evidence>
<accession>A0A1I7X1W9</accession>